<dbReference type="Proteomes" id="UP001172708">
    <property type="component" value="Unassembled WGS sequence"/>
</dbReference>
<dbReference type="InterPro" id="IPR011256">
    <property type="entry name" value="Reg_factor_effector_dom_sf"/>
</dbReference>
<comment type="caution">
    <text evidence="2">The sequence shown here is derived from an EMBL/GenBank/DDBJ whole genome shotgun (WGS) entry which is preliminary data.</text>
</comment>
<dbReference type="InterPro" id="IPR029442">
    <property type="entry name" value="GyrI-like"/>
</dbReference>
<dbReference type="RefSeq" id="WP_301142112.1">
    <property type="nucleotide sequence ID" value="NZ_JAUHQA010000001.1"/>
</dbReference>
<evidence type="ECO:0000313" key="2">
    <source>
        <dbReference type="EMBL" id="MDN4480662.1"/>
    </source>
</evidence>
<evidence type="ECO:0000259" key="1">
    <source>
        <dbReference type="Pfam" id="PF06445"/>
    </source>
</evidence>
<sequence>MKVDLKKELAGYRATRGRIDLIDVPPARYLAMDADGGPEAEAFGAAIASLYPFAYALKFASKRDLGRDYVVPPLEAWWWADDMASFTTARDASQWRSTVLLMIPEWVPNELVDAARESVSAKVPPAHLAQVRVELIDEGRCAQTLHVGPFADEGPVIETLHEAIAAAGLVLAGRHHEIYLSDLRRTPAERLRTILRQPTSPAATAASETR</sequence>
<dbReference type="Pfam" id="PF06445">
    <property type="entry name" value="GyrI-like"/>
    <property type="match status" value="1"/>
</dbReference>
<feature type="domain" description="GyrI-like small molecule binding" evidence="1">
    <location>
        <begin position="21"/>
        <end position="193"/>
    </location>
</feature>
<protein>
    <submittedName>
        <fullName evidence="2">GyrI-like domain-containing protein</fullName>
    </submittedName>
</protein>
<dbReference type="SUPFAM" id="SSF55136">
    <property type="entry name" value="Probable bacterial effector-binding domain"/>
    <property type="match status" value="1"/>
</dbReference>
<proteinExistence type="predicted"/>
<gene>
    <name evidence="2" type="ORF">QQX02_06970</name>
</gene>
<keyword evidence="3" id="KW-1185">Reference proteome</keyword>
<name>A0ABT8GGV2_9MICO</name>
<evidence type="ECO:0000313" key="3">
    <source>
        <dbReference type="Proteomes" id="UP001172708"/>
    </source>
</evidence>
<organism evidence="2 3">
    <name type="scientific">Demequina muriae</name>
    <dbReference type="NCBI Taxonomy" id="3051664"/>
    <lineage>
        <taxon>Bacteria</taxon>
        <taxon>Bacillati</taxon>
        <taxon>Actinomycetota</taxon>
        <taxon>Actinomycetes</taxon>
        <taxon>Micrococcales</taxon>
        <taxon>Demequinaceae</taxon>
        <taxon>Demequina</taxon>
    </lineage>
</organism>
<reference evidence="2" key="1">
    <citation type="submission" date="2023-06" db="EMBL/GenBank/DDBJ databases">
        <title>Egi l300058.</title>
        <authorList>
            <person name="Gao L."/>
            <person name="Fang B.-Z."/>
            <person name="Li W.-J."/>
        </authorList>
    </citation>
    <scope>NUCLEOTIDE SEQUENCE</scope>
    <source>
        <strain evidence="2">EGI L300058</strain>
    </source>
</reference>
<dbReference type="EMBL" id="JAUHQA010000001">
    <property type="protein sequence ID" value="MDN4480662.1"/>
    <property type="molecule type" value="Genomic_DNA"/>
</dbReference>
<dbReference type="Gene3D" id="3.20.80.10">
    <property type="entry name" value="Regulatory factor, effector binding domain"/>
    <property type="match status" value="1"/>
</dbReference>
<accession>A0ABT8GGV2</accession>